<organism evidence="15 16">
    <name type="scientific">Zarconia navalis LEGE 11467</name>
    <dbReference type="NCBI Taxonomy" id="1828826"/>
    <lineage>
        <taxon>Bacteria</taxon>
        <taxon>Bacillati</taxon>
        <taxon>Cyanobacteriota</taxon>
        <taxon>Cyanophyceae</taxon>
        <taxon>Oscillatoriophycideae</taxon>
        <taxon>Oscillatoriales</taxon>
        <taxon>Oscillatoriales incertae sedis</taxon>
        <taxon>Zarconia</taxon>
        <taxon>Zarconia navalis</taxon>
    </lineage>
</organism>
<protein>
    <submittedName>
        <fullName evidence="15">Fatty acid desaturase</fullName>
    </submittedName>
</protein>
<dbReference type="InterPro" id="IPR005804">
    <property type="entry name" value="FA_desaturase_dom"/>
</dbReference>
<evidence type="ECO:0000256" key="6">
    <source>
        <dbReference type="ARBA" id="ARBA00022832"/>
    </source>
</evidence>
<dbReference type="EMBL" id="JADEXN010000051">
    <property type="protein sequence ID" value="MBE9040050.1"/>
    <property type="molecule type" value="Genomic_DNA"/>
</dbReference>
<keyword evidence="9" id="KW-0408">Iron</keyword>
<dbReference type="Pfam" id="PF00487">
    <property type="entry name" value="FA_desaturase"/>
    <property type="match status" value="1"/>
</dbReference>
<evidence type="ECO:0000256" key="2">
    <source>
        <dbReference type="ARBA" id="ARBA00004141"/>
    </source>
</evidence>
<feature type="transmembrane region" description="Helical" evidence="13">
    <location>
        <begin position="174"/>
        <end position="193"/>
    </location>
</feature>
<keyword evidence="7 13" id="KW-1133">Transmembrane helix</keyword>
<gene>
    <name evidence="15" type="ORF">IQ235_04495</name>
</gene>
<evidence type="ECO:0000313" key="15">
    <source>
        <dbReference type="EMBL" id="MBE9040050.1"/>
    </source>
</evidence>
<sequence>MTIATSQKLPFNWFAIIWIGGLHLIACLAFLPSNFSWSAVGVALFLHWITGGVGITLGWHRLVSHRSFEVPKWLEYFLVLCGTLSCQAGPLDWIGMHRVHHLHSDKITDPHSSLKGFWWSHVSWMLYDIPAKSEVPKFTKDIDTDPFYLFCQKYFIPIQFALGFLLYFLGGMPFVVWGIFVRMVVVFHCTWFVNSATHKFGYRSYNSDDLSRNCWWVALLTYGEGWHNNHHTFQYSARHGWNWWEIDLTWMTIRLFEILGLAKNVKLPSEERRQTLSAS</sequence>
<keyword evidence="5 13" id="KW-0812">Transmembrane</keyword>
<proteinExistence type="inferred from homology"/>
<keyword evidence="10" id="KW-0443">Lipid metabolism</keyword>
<dbReference type="GO" id="GO:0006633">
    <property type="term" value="P:fatty acid biosynthetic process"/>
    <property type="evidence" value="ECO:0007669"/>
    <property type="project" value="UniProtKB-KW"/>
</dbReference>
<evidence type="ECO:0000259" key="14">
    <source>
        <dbReference type="Pfam" id="PF00487"/>
    </source>
</evidence>
<reference evidence="15" key="1">
    <citation type="submission" date="2020-10" db="EMBL/GenBank/DDBJ databases">
        <authorList>
            <person name="Castelo-Branco R."/>
            <person name="Eusebio N."/>
            <person name="Adriana R."/>
            <person name="Vieira A."/>
            <person name="Brugerolle De Fraissinette N."/>
            <person name="Rezende De Castro R."/>
            <person name="Schneider M.P."/>
            <person name="Vasconcelos V."/>
            <person name="Leao P.N."/>
        </authorList>
    </citation>
    <scope>NUCLEOTIDE SEQUENCE</scope>
    <source>
        <strain evidence="15">LEGE 11467</strain>
    </source>
</reference>
<dbReference type="AlphaFoldDB" id="A0A928VYK5"/>
<keyword evidence="8" id="KW-0560">Oxidoreductase</keyword>
<comment type="subcellular location">
    <subcellularLocation>
        <location evidence="2">Membrane</location>
        <topology evidence="2">Multi-pass membrane protein</topology>
    </subcellularLocation>
</comment>
<evidence type="ECO:0000256" key="4">
    <source>
        <dbReference type="ARBA" id="ARBA00022516"/>
    </source>
</evidence>
<feature type="transmembrane region" description="Helical" evidence="13">
    <location>
        <begin position="147"/>
        <end position="168"/>
    </location>
</feature>
<keyword evidence="12" id="KW-0275">Fatty acid biosynthesis</keyword>
<evidence type="ECO:0000256" key="7">
    <source>
        <dbReference type="ARBA" id="ARBA00022989"/>
    </source>
</evidence>
<comment type="cofactor">
    <cofactor evidence="1">
        <name>Fe(2+)</name>
        <dbReference type="ChEBI" id="CHEBI:29033"/>
    </cofactor>
</comment>
<evidence type="ECO:0000256" key="13">
    <source>
        <dbReference type="SAM" id="Phobius"/>
    </source>
</evidence>
<dbReference type="CDD" id="cd03505">
    <property type="entry name" value="Delta9-FADS-like"/>
    <property type="match status" value="1"/>
</dbReference>
<keyword evidence="6" id="KW-0276">Fatty acid metabolism</keyword>
<dbReference type="PANTHER" id="PTHR11351:SF31">
    <property type="entry name" value="DESATURASE 1, ISOFORM A-RELATED"/>
    <property type="match status" value="1"/>
</dbReference>
<feature type="domain" description="Fatty acid desaturase" evidence="14">
    <location>
        <begin position="36"/>
        <end position="248"/>
    </location>
</feature>
<comment type="similarity">
    <text evidence="3">Belongs to the fatty acid desaturase type 2 family.</text>
</comment>
<keyword evidence="16" id="KW-1185">Reference proteome</keyword>
<dbReference type="GO" id="GO:0016717">
    <property type="term" value="F:oxidoreductase activity, acting on paired donors, with oxidation of a pair of donors resulting in the reduction of molecular oxygen to two molecules of water"/>
    <property type="evidence" value="ECO:0007669"/>
    <property type="project" value="InterPro"/>
</dbReference>
<evidence type="ECO:0000256" key="5">
    <source>
        <dbReference type="ARBA" id="ARBA00022692"/>
    </source>
</evidence>
<dbReference type="Proteomes" id="UP000621799">
    <property type="component" value="Unassembled WGS sequence"/>
</dbReference>
<keyword evidence="11 13" id="KW-0472">Membrane</keyword>
<evidence type="ECO:0000256" key="8">
    <source>
        <dbReference type="ARBA" id="ARBA00023002"/>
    </source>
</evidence>
<accession>A0A928VYK5</accession>
<evidence type="ECO:0000256" key="1">
    <source>
        <dbReference type="ARBA" id="ARBA00001954"/>
    </source>
</evidence>
<evidence type="ECO:0000256" key="10">
    <source>
        <dbReference type="ARBA" id="ARBA00023098"/>
    </source>
</evidence>
<dbReference type="RefSeq" id="WP_264320307.1">
    <property type="nucleotide sequence ID" value="NZ_JADEXN010000051.1"/>
</dbReference>
<evidence type="ECO:0000256" key="9">
    <source>
        <dbReference type="ARBA" id="ARBA00023004"/>
    </source>
</evidence>
<name>A0A928VYK5_9CYAN</name>
<evidence type="ECO:0000256" key="11">
    <source>
        <dbReference type="ARBA" id="ARBA00023136"/>
    </source>
</evidence>
<keyword evidence="4" id="KW-0444">Lipid biosynthesis</keyword>
<dbReference type="InterPro" id="IPR015876">
    <property type="entry name" value="Acyl-CoA_DS"/>
</dbReference>
<dbReference type="GO" id="GO:0016020">
    <property type="term" value="C:membrane"/>
    <property type="evidence" value="ECO:0007669"/>
    <property type="project" value="UniProtKB-SubCell"/>
</dbReference>
<evidence type="ECO:0000313" key="16">
    <source>
        <dbReference type="Proteomes" id="UP000621799"/>
    </source>
</evidence>
<dbReference type="PANTHER" id="PTHR11351">
    <property type="entry name" value="ACYL-COA DESATURASE"/>
    <property type="match status" value="1"/>
</dbReference>
<evidence type="ECO:0000256" key="3">
    <source>
        <dbReference type="ARBA" id="ARBA00008749"/>
    </source>
</evidence>
<feature type="transmembrane region" description="Helical" evidence="13">
    <location>
        <begin position="12"/>
        <end position="31"/>
    </location>
</feature>
<feature type="transmembrane region" description="Helical" evidence="13">
    <location>
        <begin position="37"/>
        <end position="59"/>
    </location>
</feature>
<evidence type="ECO:0000256" key="12">
    <source>
        <dbReference type="ARBA" id="ARBA00023160"/>
    </source>
</evidence>
<dbReference type="PRINTS" id="PR00075">
    <property type="entry name" value="FACDDSATRASE"/>
</dbReference>
<comment type="caution">
    <text evidence="15">The sequence shown here is derived from an EMBL/GenBank/DDBJ whole genome shotgun (WGS) entry which is preliminary data.</text>
</comment>